<dbReference type="InterPro" id="IPR051594">
    <property type="entry name" value="KRIT1/FRMD8"/>
</dbReference>
<name>A0A5A9N448_9TELE</name>
<dbReference type="PANTHER" id="PTHR13283:SF10">
    <property type="entry name" value="FERM DOMAIN-CONTAINING PROTEIN 8"/>
    <property type="match status" value="1"/>
</dbReference>
<dbReference type="EMBL" id="SOYY01000023">
    <property type="protein sequence ID" value="KAA0703998.1"/>
    <property type="molecule type" value="Genomic_DNA"/>
</dbReference>
<dbReference type="InterPro" id="IPR011993">
    <property type="entry name" value="PH-like_dom_sf"/>
</dbReference>
<dbReference type="Proteomes" id="UP000324632">
    <property type="component" value="Chromosome 23"/>
</dbReference>
<keyword evidence="4" id="KW-1185">Reference proteome</keyword>
<dbReference type="InterPro" id="IPR057096">
    <property type="entry name" value="KRIT1_FRMD8_FERM_C"/>
</dbReference>
<evidence type="ECO:0000256" key="1">
    <source>
        <dbReference type="SAM" id="MobiDB-lite"/>
    </source>
</evidence>
<dbReference type="GO" id="GO:0090090">
    <property type="term" value="P:negative regulation of canonical Wnt signaling pathway"/>
    <property type="evidence" value="ECO:0007669"/>
    <property type="project" value="TreeGrafter"/>
</dbReference>
<organism evidence="3 4">
    <name type="scientific">Triplophysa tibetana</name>
    <dbReference type="NCBI Taxonomy" id="1572043"/>
    <lineage>
        <taxon>Eukaryota</taxon>
        <taxon>Metazoa</taxon>
        <taxon>Chordata</taxon>
        <taxon>Craniata</taxon>
        <taxon>Vertebrata</taxon>
        <taxon>Euteleostomi</taxon>
        <taxon>Actinopterygii</taxon>
        <taxon>Neopterygii</taxon>
        <taxon>Teleostei</taxon>
        <taxon>Ostariophysi</taxon>
        <taxon>Cypriniformes</taxon>
        <taxon>Nemacheilidae</taxon>
        <taxon>Triplophysa</taxon>
    </lineage>
</organism>
<proteinExistence type="predicted"/>
<feature type="region of interest" description="Disordered" evidence="1">
    <location>
        <begin position="1"/>
        <end position="24"/>
    </location>
</feature>
<dbReference type="Gene3D" id="3.10.20.90">
    <property type="entry name" value="Phosphatidylinositol 3-kinase Catalytic Subunit, Chain A, domain 1"/>
    <property type="match status" value="1"/>
</dbReference>
<reference evidence="3 4" key="1">
    <citation type="journal article" date="2019" name="Mol. Ecol. Resour.">
        <title>Chromosome-level genome assembly of Triplophysa tibetana, a fish adapted to the harsh high-altitude environment of the Tibetan Plateau.</title>
        <authorList>
            <person name="Yang X."/>
            <person name="Liu H."/>
            <person name="Ma Z."/>
            <person name="Zou Y."/>
            <person name="Zou M."/>
            <person name="Mao Y."/>
            <person name="Li X."/>
            <person name="Wang H."/>
            <person name="Chen T."/>
            <person name="Wang W."/>
            <person name="Yang R."/>
        </authorList>
    </citation>
    <scope>NUCLEOTIDE SEQUENCE [LARGE SCALE GENOMIC DNA]</scope>
    <source>
        <strain evidence="3">TTIB1903HZAU</strain>
        <tissue evidence="3">Muscle</tissue>
    </source>
</reference>
<dbReference type="AlphaFoldDB" id="A0A5A9N448"/>
<feature type="region of interest" description="Disordered" evidence="1">
    <location>
        <begin position="348"/>
        <end position="381"/>
    </location>
</feature>
<feature type="compositionally biased region" description="Polar residues" evidence="1">
    <location>
        <begin position="356"/>
        <end position="366"/>
    </location>
</feature>
<feature type="domain" description="KRIT1/FRMD8 FERM" evidence="2">
    <location>
        <begin position="259"/>
        <end position="333"/>
    </location>
</feature>
<gene>
    <name evidence="3" type="ORF">E1301_Tti000358</name>
</gene>
<dbReference type="InterPro" id="IPR014352">
    <property type="entry name" value="FERM/acyl-CoA-bd_prot_sf"/>
</dbReference>
<dbReference type="Gene3D" id="1.20.80.10">
    <property type="match status" value="1"/>
</dbReference>
<evidence type="ECO:0000259" key="2">
    <source>
        <dbReference type="Pfam" id="PF24522"/>
    </source>
</evidence>
<evidence type="ECO:0000313" key="4">
    <source>
        <dbReference type="Proteomes" id="UP000324632"/>
    </source>
</evidence>
<dbReference type="PANTHER" id="PTHR13283">
    <property type="entry name" value="KREV INTERACTION TRAPPED 1-RELATED"/>
    <property type="match status" value="1"/>
</dbReference>
<sequence>MEAEDGDFPTEPSEHSHSQRGSVASSVTRVQDLMVYLASDSAVHLTLEGLGCMSAKELGRSVREPLNIPNSAVDVFAFWFCSPLLELQLKPKHHPYKLCRQWQDLLYRFTDASAEDISQDEPSLLYKRSVFYPKSKELQIDDEGVLKLLYDEAKNNILEGRYPEKKLCSFLPAHVTLGGGFLSTLRGRGGRLAEMEQNLIKEYRSVCSSSDGSRVEPTPLLHQYLRTCHALPYYGCAFFMGEIDKPAQGLLHRGGRKVVQVGISLEGVYVIDLKEKHVLLGLKFNELSWDHSYPEAEGDSHILWLEFDGEEAGQHVNKLLKIYSKQAELMNGLIEFCVELCSSGESGATGTDGEITPSQAPSGQVETTEKTPERRRGKLRRQSSVVCSRVHSLNTISYVVDDGKEVKRLKPKRAASFFTRQAQPPTYSAVQVTESLEQG</sequence>
<protein>
    <submittedName>
        <fullName evidence="3">FERM domain-containing protein 8</fullName>
    </submittedName>
</protein>
<dbReference type="Gene3D" id="2.30.29.30">
    <property type="entry name" value="Pleckstrin-homology domain (PH domain)/Phosphotyrosine-binding domain (PTB)"/>
    <property type="match status" value="1"/>
</dbReference>
<comment type="caution">
    <text evidence="3">The sequence shown here is derived from an EMBL/GenBank/DDBJ whole genome shotgun (WGS) entry which is preliminary data.</text>
</comment>
<dbReference type="Pfam" id="PF24522">
    <property type="entry name" value="KRIT1_FRMD8_FERM_C"/>
    <property type="match status" value="1"/>
</dbReference>
<evidence type="ECO:0000313" key="3">
    <source>
        <dbReference type="EMBL" id="KAA0703998.1"/>
    </source>
</evidence>
<accession>A0A5A9N448</accession>
<dbReference type="GO" id="GO:0005886">
    <property type="term" value="C:plasma membrane"/>
    <property type="evidence" value="ECO:0007669"/>
    <property type="project" value="TreeGrafter"/>
</dbReference>